<gene>
    <name evidence="2" type="ORF">CELE_Y79H2A.2</name>
    <name evidence="2 4" type="ORF">Y79H2A.2</name>
</gene>
<feature type="transmembrane region" description="Helical" evidence="1">
    <location>
        <begin position="74"/>
        <end position="100"/>
    </location>
</feature>
<feature type="transmembrane region" description="Helical" evidence="1">
    <location>
        <begin position="47"/>
        <end position="67"/>
    </location>
</feature>
<keyword evidence="1" id="KW-0472">Membrane</keyword>
<dbReference type="RefSeq" id="NP_001255153.1">
    <property type="nucleotide sequence ID" value="NM_001268224.1"/>
</dbReference>
<organism evidence="2 3">
    <name type="scientific">Caenorhabditis elegans</name>
    <dbReference type="NCBI Taxonomy" id="6239"/>
    <lineage>
        <taxon>Eukaryota</taxon>
        <taxon>Metazoa</taxon>
        <taxon>Ecdysozoa</taxon>
        <taxon>Nematoda</taxon>
        <taxon>Chromadorea</taxon>
        <taxon>Rhabditida</taxon>
        <taxon>Rhabditina</taxon>
        <taxon>Rhabditomorpha</taxon>
        <taxon>Rhabditoidea</taxon>
        <taxon>Rhabditidae</taxon>
        <taxon>Peloderinae</taxon>
        <taxon>Caenorhabditis</taxon>
    </lineage>
</organism>
<name>Q9U1R9_CAEEL</name>
<feature type="transmembrane region" description="Helical" evidence="1">
    <location>
        <begin position="12"/>
        <end position="35"/>
    </location>
</feature>
<evidence type="ECO:0000313" key="3">
    <source>
        <dbReference type="Proteomes" id="UP000001940"/>
    </source>
</evidence>
<dbReference type="EMBL" id="BX284603">
    <property type="protein sequence ID" value="CAB54508.2"/>
    <property type="molecule type" value="Genomic_DNA"/>
</dbReference>
<dbReference type="eggNOG" id="ENOG502TJUV">
    <property type="taxonomic scope" value="Eukaryota"/>
</dbReference>
<proteinExistence type="evidence at protein level"/>
<dbReference type="ExpressionAtlas" id="Q9U1R9">
    <property type="expression patterns" value="baseline"/>
</dbReference>
<evidence type="ECO:0000256" key="1">
    <source>
        <dbReference type="SAM" id="Phobius"/>
    </source>
</evidence>
<accession>Q9U1R9</accession>
<dbReference type="SMR" id="Q9U1R9"/>
<keyword evidence="3" id="KW-1185">Reference proteome</keyword>
<keyword evidence="5" id="KW-1267">Proteomics identification</keyword>
<dbReference type="PaxDb" id="6239-Y79H2A.2a"/>
<keyword evidence="1" id="KW-1133">Transmembrane helix</keyword>
<dbReference type="AlphaFoldDB" id="Q9U1R9"/>
<dbReference type="Bgee" id="WBGene00013579">
    <property type="expression patterns" value="Expressed in adult organism and 1 other cell type or tissue"/>
</dbReference>
<dbReference type="AGR" id="WB:WBGene00013579"/>
<feature type="transmembrane region" description="Helical" evidence="1">
    <location>
        <begin position="123"/>
        <end position="142"/>
    </location>
</feature>
<evidence type="ECO:0000313" key="4">
    <source>
        <dbReference type="WormBase" id="Y79H2A.2a"/>
    </source>
</evidence>
<dbReference type="KEGG" id="cel:CELE_Y79H2A.2"/>
<dbReference type="CTD" id="190739"/>
<keyword evidence="1" id="KW-0812">Transmembrane</keyword>
<dbReference type="OMA" id="LECKFLI"/>
<dbReference type="PeptideAtlas" id="Q9U1R9"/>
<dbReference type="GeneID" id="190739"/>
<dbReference type="InParanoid" id="Q9U1R9"/>
<reference evidence="2 3" key="1">
    <citation type="journal article" date="1998" name="Science">
        <title>Genome sequence of the nematode C. elegans: a platform for investigating biology.</title>
        <authorList>
            <consortium name="The C. elegans sequencing consortium"/>
            <person name="Sulson J.E."/>
            <person name="Waterston R."/>
        </authorList>
    </citation>
    <scope>NUCLEOTIDE SEQUENCE [LARGE SCALE GENOMIC DNA]</scope>
    <source>
        <strain evidence="2 3">Bristol N2</strain>
    </source>
</reference>
<sequence length="167" mass="18564">MPIFWTTPKSVKLAKVVAIVITIIFLILPIVNWIFDLAPIEAHKWAISIGMIIGAVLELVLITIIILECKFLIFISLVILAINIAAFTLCANLSVLKFAISSMTTLKAKLGIDNEDEALDRSIVMELIAIAVLILLLVRYYAVLTVYRWTKLPRVAAGPRITVHNIK</sequence>
<evidence type="ECO:0000313" key="2">
    <source>
        <dbReference type="EMBL" id="CAB54508.2"/>
    </source>
</evidence>
<evidence type="ECO:0007829" key="5">
    <source>
        <dbReference type="PeptideAtlas" id="Q9U1R9"/>
    </source>
</evidence>
<dbReference type="UCSC" id="Y79H2A.2">
    <property type="organism name" value="c. elegans"/>
</dbReference>
<dbReference type="PIR" id="T27430">
    <property type="entry name" value="T27430"/>
</dbReference>
<dbReference type="WormBase" id="Y79H2A.2a">
    <property type="protein sequence ID" value="CE37804"/>
    <property type="gene ID" value="WBGene00013579"/>
</dbReference>
<dbReference type="Proteomes" id="UP000001940">
    <property type="component" value="Chromosome III"/>
</dbReference>
<dbReference type="FunCoup" id="Q9U1R9">
    <property type="interactions" value="236"/>
</dbReference>
<protein>
    <submittedName>
        <fullName evidence="2">MARVEL domain-containing protein</fullName>
    </submittedName>
</protein>